<keyword evidence="2" id="KW-1185">Reference proteome</keyword>
<protein>
    <recommendedName>
        <fullName evidence="3">Tetratricopeptide repeat protein</fullName>
    </recommendedName>
</protein>
<evidence type="ECO:0008006" key="3">
    <source>
        <dbReference type="Google" id="ProtNLM"/>
    </source>
</evidence>
<dbReference type="EMBL" id="CP068046">
    <property type="protein sequence ID" value="QQR39001.1"/>
    <property type="molecule type" value="Genomic_DNA"/>
</dbReference>
<sequence length="625" mass="70731">MFGLGKRSAENKEQGEKLFKLGMKAAVEFRSNEAINYYSQSIAASPNPSPYMNRANLLGKRVRHYEALQDLLQAQKLDRAQGKQFGPILDFEIARTSVMTSSYTNGLREKLIADLKEKGPQYVAQRLLSVSFNIPEIRWDYGVVAEPMIEFHFFNELDNIIKFDDLALYPEVAEFAEMYPAKFIDLKLEQCPDLDAYQQQEVVLHGFLCSYPQDQMVRLRRSMLYQIHEQLLTRDFGALHMSLTSECNGIIKEAEEFISPGSHKALELPPLIGGFDASDLLTEDGKFDLLLDQITQHLMKVIAKENHVYRYIMEEADLLAKGSDFDKSILAATGITPIEYQGESDKFDEYSDSRPGADYLNGDIIPDFEALIGNADKVRGLLLAKIYGAHEKAMCRLRLKYAQRYRDVCIAEGDLQYAQEWSDAISSIEARLIVLGGSTKAAKQDDLDEVLGSPPAAPAVHDPALTIGGISISKKPETEEELLQLVQRVAPEIAKRLPMEQDFYWFLIEQYDRMRGKSEYLDELLDHVGLHPIEYQDMRSEESYVGKPNPGVAFFRDEVVGPLSGMYDEDRVDYVSTVLFTGFCQVYAPGIAALREKYATHYHNNCVSQGSFNSADRWVEVLDSL</sequence>
<dbReference type="Proteomes" id="UP000595857">
    <property type="component" value="Chromosome"/>
</dbReference>
<dbReference type="SUPFAM" id="SSF48452">
    <property type="entry name" value="TPR-like"/>
    <property type="match status" value="1"/>
</dbReference>
<evidence type="ECO:0000313" key="1">
    <source>
        <dbReference type="EMBL" id="QQR39001.1"/>
    </source>
</evidence>
<dbReference type="InterPro" id="IPR011990">
    <property type="entry name" value="TPR-like_helical_dom_sf"/>
</dbReference>
<reference evidence="1 2" key="1">
    <citation type="submission" date="2021-01" db="EMBL/GenBank/DDBJ databases">
        <title>Genome seq and assembly of Devosia sp. LEGU1.</title>
        <authorList>
            <person name="Chhetri G."/>
        </authorList>
    </citation>
    <scope>NUCLEOTIDE SEQUENCE [LARGE SCALE GENOMIC DNA]</scope>
    <source>
        <strain evidence="1 2">LEGU1</strain>
    </source>
</reference>
<evidence type="ECO:0000313" key="2">
    <source>
        <dbReference type="Proteomes" id="UP000595857"/>
    </source>
</evidence>
<organism evidence="1 2">
    <name type="scientific">Devosia rhizoryzae</name>
    <dbReference type="NCBI Taxonomy" id="2774137"/>
    <lineage>
        <taxon>Bacteria</taxon>
        <taxon>Pseudomonadati</taxon>
        <taxon>Pseudomonadota</taxon>
        <taxon>Alphaproteobacteria</taxon>
        <taxon>Hyphomicrobiales</taxon>
        <taxon>Devosiaceae</taxon>
        <taxon>Devosia</taxon>
    </lineage>
</organism>
<dbReference type="RefSeq" id="WP_201632354.1">
    <property type="nucleotide sequence ID" value="NZ_CP068046.1"/>
</dbReference>
<accession>A0ABX7C458</accession>
<name>A0ABX7C458_9HYPH</name>
<proteinExistence type="predicted"/>
<dbReference type="Gene3D" id="1.25.40.10">
    <property type="entry name" value="Tetratricopeptide repeat domain"/>
    <property type="match status" value="1"/>
</dbReference>
<gene>
    <name evidence="1" type="ORF">JI748_14835</name>
</gene>